<dbReference type="InterPro" id="IPR029058">
    <property type="entry name" value="AB_hydrolase_fold"/>
</dbReference>
<dbReference type="KEGG" id="nhu:H0264_21985"/>
<dbReference type="GO" id="GO:0004252">
    <property type="term" value="F:serine-type endopeptidase activity"/>
    <property type="evidence" value="ECO:0007669"/>
    <property type="project" value="InterPro"/>
</dbReference>
<dbReference type="PANTHER" id="PTHR36234:SF5">
    <property type="entry name" value="LYSYL ENDOPEPTIDASE"/>
    <property type="match status" value="1"/>
</dbReference>
<dbReference type="InterPro" id="IPR009003">
    <property type="entry name" value="Peptidase_S1_PA"/>
</dbReference>
<dbReference type="InterPro" id="IPR008353">
    <property type="entry name" value="Peptidase_S1B_tx"/>
</dbReference>
<feature type="region of interest" description="Disordered" evidence="1">
    <location>
        <begin position="1"/>
        <end position="45"/>
    </location>
</feature>
<gene>
    <name evidence="2" type="ORF">H0264_21985</name>
</gene>
<protein>
    <submittedName>
        <fullName evidence="2">Trypsin-like peptidase domain-containing protein</fullName>
    </submittedName>
</protein>
<dbReference type="SUPFAM" id="SSF50494">
    <property type="entry name" value="Trypsin-like serine proteases"/>
    <property type="match status" value="1"/>
</dbReference>
<name>A0A7D6VEY5_9NOCA</name>
<evidence type="ECO:0000313" key="3">
    <source>
        <dbReference type="Proteomes" id="UP000515512"/>
    </source>
</evidence>
<dbReference type="Pfam" id="PF13365">
    <property type="entry name" value="Trypsin_2"/>
    <property type="match status" value="1"/>
</dbReference>
<evidence type="ECO:0000256" key="1">
    <source>
        <dbReference type="SAM" id="MobiDB-lite"/>
    </source>
</evidence>
<dbReference type="Gene3D" id="2.40.10.10">
    <property type="entry name" value="Trypsin-like serine proteases"/>
    <property type="match status" value="2"/>
</dbReference>
<dbReference type="Proteomes" id="UP000515512">
    <property type="component" value="Chromosome"/>
</dbReference>
<dbReference type="PRINTS" id="PR01774">
    <property type="entry name" value="EXFOLTOXIN"/>
</dbReference>
<sequence length="660" mass="70938">MNIGELDAARRSQAERAGRRYAESEAERRAVEEQRRSTGSAVVDSAEQITARADRLLAQGQVPAEALVELGRQKPLGRIAALERIIGAATQLQAASFLPRGVRAATAVARISLLQNGREIPDGTGSLVSPRLLLTNNHVLPDRDTARAAVIEFGAEMTVENVPGASARFRLDPDTLFLTDAHLDFTLVLVTPNANGATAGSVVGWWNRLIAQQGKIVVGESMNIVGHPMGRLKEISIRENRLDLQLDDFLHYSTDTERGSSGSPVFNDQWEVVALHHSGVPRTDAQGNPVRKDGRPWLPGDSDDTVEWIANEGVRISVILKHLAAQRLDDAQRALLAELGAAAWRTTEAVVPAAPPPAPVAMRAPEAVPRGLIARPAAFGGTNKLLFLHGRGQAGRDPVVLRRTWTAGLNKGLTLAGFGPVDSADVHFPFYGDVLAERSAAPETLGETTALYERIVAEAAQHAGMPDQLSSTPMESEGLREIGSGVIGSLHDQLSWLAARSGLDSLLIARIFKDVADYLDDERTRRAVLDTVLQTVPAAGNLVLVSHSLGTVVAMDLLTRLPGELKVSMLVTAGSPLGLDAVYKKLLVGGPVRPTRVVDWVNTWYAGDPIAIGCPLRRAWGSPLTEFAVENPKDRAHDIAEYLAHPAVAQAIRQQLDRTG</sequence>
<dbReference type="SUPFAM" id="SSF53474">
    <property type="entry name" value="alpha/beta-Hydrolases"/>
    <property type="match status" value="1"/>
</dbReference>
<dbReference type="InterPro" id="IPR043504">
    <property type="entry name" value="Peptidase_S1_PA_chymotrypsin"/>
</dbReference>
<dbReference type="AlphaFoldDB" id="A0A7D6VEY5"/>
<dbReference type="PANTHER" id="PTHR36234">
    <property type="entry name" value="LYSYL ENDOPEPTIDASE"/>
    <property type="match status" value="1"/>
</dbReference>
<evidence type="ECO:0000313" key="2">
    <source>
        <dbReference type="EMBL" id="QLY28070.1"/>
    </source>
</evidence>
<reference evidence="2 3" key="1">
    <citation type="submission" date="2020-07" db="EMBL/GenBank/DDBJ databases">
        <authorList>
            <person name="Zhuang K."/>
            <person name="Ran Y."/>
        </authorList>
    </citation>
    <scope>NUCLEOTIDE SEQUENCE [LARGE SCALE GENOMIC DNA]</scope>
    <source>
        <strain evidence="2 3">WCH-YHL-001</strain>
    </source>
</reference>
<keyword evidence="3" id="KW-1185">Reference proteome</keyword>
<feature type="compositionally biased region" description="Basic and acidic residues" evidence="1">
    <location>
        <begin position="7"/>
        <end position="36"/>
    </location>
</feature>
<dbReference type="Gene3D" id="3.40.50.1820">
    <property type="entry name" value="alpha/beta hydrolase"/>
    <property type="match status" value="1"/>
</dbReference>
<dbReference type="GO" id="GO:0006508">
    <property type="term" value="P:proteolysis"/>
    <property type="evidence" value="ECO:0007669"/>
    <property type="project" value="InterPro"/>
</dbReference>
<organism evidence="2 3">
    <name type="scientific">Nocardia huaxiensis</name>
    <dbReference type="NCBI Taxonomy" id="2755382"/>
    <lineage>
        <taxon>Bacteria</taxon>
        <taxon>Bacillati</taxon>
        <taxon>Actinomycetota</taxon>
        <taxon>Actinomycetes</taxon>
        <taxon>Mycobacteriales</taxon>
        <taxon>Nocardiaceae</taxon>
        <taxon>Nocardia</taxon>
    </lineage>
</organism>
<accession>A0A7D6VEY5</accession>
<dbReference type="EMBL" id="CP059399">
    <property type="protein sequence ID" value="QLY28070.1"/>
    <property type="molecule type" value="Genomic_DNA"/>
</dbReference>
<dbReference type="RefSeq" id="WP_181579278.1">
    <property type="nucleotide sequence ID" value="NZ_CP059399.1"/>
</dbReference>
<proteinExistence type="predicted"/>